<evidence type="ECO:0000256" key="5">
    <source>
        <dbReference type="ARBA" id="ARBA00022989"/>
    </source>
</evidence>
<dbReference type="PROSITE" id="PS50850">
    <property type="entry name" value="MFS"/>
    <property type="match status" value="1"/>
</dbReference>
<keyword evidence="4 8" id="KW-0812">Transmembrane</keyword>
<reference evidence="10 11" key="1">
    <citation type="submission" date="2020-02" db="EMBL/GenBank/DDBJ databases">
        <title>Whole Genome Shotgun Sequence of Streptomyces sp. strain CWH03.</title>
        <authorList>
            <person name="Dohra H."/>
            <person name="Kodani S."/>
            <person name="Yamamura H."/>
        </authorList>
    </citation>
    <scope>NUCLEOTIDE SEQUENCE [LARGE SCALE GENOMIC DNA]</scope>
    <source>
        <strain evidence="10 11">CWH03</strain>
    </source>
</reference>
<comment type="subcellular location">
    <subcellularLocation>
        <location evidence="1">Cell membrane</location>
        <topology evidence="1">Multi-pass membrane protein</topology>
    </subcellularLocation>
</comment>
<keyword evidence="2" id="KW-0813">Transport</keyword>
<feature type="transmembrane region" description="Helical" evidence="8">
    <location>
        <begin position="262"/>
        <end position="283"/>
    </location>
</feature>
<feature type="transmembrane region" description="Helical" evidence="8">
    <location>
        <begin position="30"/>
        <end position="52"/>
    </location>
</feature>
<accession>A0A6A0ASA0</accession>
<feature type="transmembrane region" description="Helical" evidence="8">
    <location>
        <begin position="290"/>
        <end position="312"/>
    </location>
</feature>
<gene>
    <name evidence="10" type="ORF">SCWH03_06610</name>
</gene>
<keyword evidence="5 8" id="KW-1133">Transmembrane helix</keyword>
<evidence type="ECO:0000256" key="7">
    <source>
        <dbReference type="SAM" id="MobiDB-lite"/>
    </source>
</evidence>
<keyword evidence="3" id="KW-1003">Cell membrane</keyword>
<dbReference type="SUPFAM" id="SSF103473">
    <property type="entry name" value="MFS general substrate transporter"/>
    <property type="match status" value="1"/>
</dbReference>
<feature type="transmembrane region" description="Helical" evidence="8">
    <location>
        <begin position="224"/>
        <end position="242"/>
    </location>
</feature>
<protein>
    <submittedName>
        <fullName evidence="10">MFS transporter</fullName>
    </submittedName>
</protein>
<evidence type="ECO:0000256" key="1">
    <source>
        <dbReference type="ARBA" id="ARBA00004651"/>
    </source>
</evidence>
<feature type="region of interest" description="Disordered" evidence="7">
    <location>
        <begin position="1"/>
        <end position="22"/>
    </location>
</feature>
<evidence type="ECO:0000256" key="3">
    <source>
        <dbReference type="ARBA" id="ARBA00022475"/>
    </source>
</evidence>
<dbReference type="Pfam" id="PF07690">
    <property type="entry name" value="MFS_1"/>
    <property type="match status" value="1"/>
</dbReference>
<feature type="transmembrane region" description="Helical" evidence="8">
    <location>
        <begin position="120"/>
        <end position="142"/>
    </location>
</feature>
<dbReference type="Proteomes" id="UP000484988">
    <property type="component" value="Unassembled WGS sequence"/>
</dbReference>
<feature type="transmembrane region" description="Helical" evidence="8">
    <location>
        <begin position="181"/>
        <end position="204"/>
    </location>
</feature>
<name>A0A6A0ASA0_9ACTN</name>
<sequence length="432" mass="43180">MKSPTRVPGVLTESPTQAPGPRRLPNTASLVLLASIIVSFLAASSAPTPLYAHYQAQWGFTPLTTTVVFGAYAIAVLAALLVFGKVSDHLGRRPVLWAALGGQAIAMLVFASAGNVTALLVARIIQGLSTGSAMAAVGAAMVDVDRPKGTLANAVAPLAGTATGSLASALIVQYLPAPGHLVYVLLLAVFALQAVGVLLLPETVRPKPGALASLVPRPALPRHLLRPVAITAPVLLAVWALAGFHGSLGPALTTRLAHSDSAVYRGLSLFTLAAAAAVSVLLLRGLPALVVLRTAVIAVITGTAITIASTTAGWTAGFLIGTGIAGIGFGGGLHGGIRMVVPLAASGERAGVLSLLHTVSYLGMGLPAVLGGAAVVRSGDLPATAARYGAAVIALAVLALAGLLADRRTPAHRTGSAIASPAAAGTERSCIG</sequence>
<keyword evidence="11" id="KW-1185">Reference proteome</keyword>
<proteinExistence type="predicted"/>
<feature type="transmembrane region" description="Helical" evidence="8">
    <location>
        <begin position="95"/>
        <end position="114"/>
    </location>
</feature>
<dbReference type="InterPro" id="IPR050171">
    <property type="entry name" value="MFS_Transporters"/>
</dbReference>
<feature type="transmembrane region" description="Helical" evidence="8">
    <location>
        <begin position="154"/>
        <end position="175"/>
    </location>
</feature>
<feature type="transmembrane region" description="Helical" evidence="8">
    <location>
        <begin position="318"/>
        <end position="341"/>
    </location>
</feature>
<dbReference type="EMBL" id="BLLG01000002">
    <property type="protein sequence ID" value="GFH34447.1"/>
    <property type="molecule type" value="Genomic_DNA"/>
</dbReference>
<feature type="domain" description="Major facilitator superfamily (MFS) profile" evidence="9">
    <location>
        <begin position="28"/>
        <end position="414"/>
    </location>
</feature>
<dbReference type="AlphaFoldDB" id="A0A6A0ASA0"/>
<organism evidence="10 11">
    <name type="scientific">Streptomyces pacificus</name>
    <dbReference type="NCBI Taxonomy" id="2705029"/>
    <lineage>
        <taxon>Bacteria</taxon>
        <taxon>Bacillati</taxon>
        <taxon>Actinomycetota</taxon>
        <taxon>Actinomycetes</taxon>
        <taxon>Kitasatosporales</taxon>
        <taxon>Streptomycetaceae</taxon>
        <taxon>Streptomyces</taxon>
    </lineage>
</organism>
<dbReference type="Gene3D" id="1.20.1250.20">
    <property type="entry name" value="MFS general substrate transporter like domains"/>
    <property type="match status" value="1"/>
</dbReference>
<dbReference type="GO" id="GO:0005886">
    <property type="term" value="C:plasma membrane"/>
    <property type="evidence" value="ECO:0007669"/>
    <property type="project" value="UniProtKB-SubCell"/>
</dbReference>
<evidence type="ECO:0000313" key="10">
    <source>
        <dbReference type="EMBL" id="GFH34447.1"/>
    </source>
</evidence>
<dbReference type="InterPro" id="IPR011701">
    <property type="entry name" value="MFS"/>
</dbReference>
<dbReference type="InterPro" id="IPR020846">
    <property type="entry name" value="MFS_dom"/>
</dbReference>
<keyword evidence="6 8" id="KW-0472">Membrane</keyword>
<comment type="caution">
    <text evidence="10">The sequence shown here is derived from an EMBL/GenBank/DDBJ whole genome shotgun (WGS) entry which is preliminary data.</text>
</comment>
<dbReference type="GO" id="GO:0022857">
    <property type="term" value="F:transmembrane transporter activity"/>
    <property type="evidence" value="ECO:0007669"/>
    <property type="project" value="InterPro"/>
</dbReference>
<feature type="transmembrane region" description="Helical" evidence="8">
    <location>
        <begin position="353"/>
        <end position="376"/>
    </location>
</feature>
<evidence type="ECO:0000256" key="6">
    <source>
        <dbReference type="ARBA" id="ARBA00023136"/>
    </source>
</evidence>
<dbReference type="PANTHER" id="PTHR23517">
    <property type="entry name" value="RESISTANCE PROTEIN MDTM, PUTATIVE-RELATED-RELATED"/>
    <property type="match status" value="1"/>
</dbReference>
<evidence type="ECO:0000259" key="9">
    <source>
        <dbReference type="PROSITE" id="PS50850"/>
    </source>
</evidence>
<evidence type="ECO:0000256" key="4">
    <source>
        <dbReference type="ARBA" id="ARBA00022692"/>
    </source>
</evidence>
<evidence type="ECO:0000256" key="8">
    <source>
        <dbReference type="SAM" id="Phobius"/>
    </source>
</evidence>
<evidence type="ECO:0000256" key="2">
    <source>
        <dbReference type="ARBA" id="ARBA00022448"/>
    </source>
</evidence>
<dbReference type="PANTHER" id="PTHR23517:SF13">
    <property type="entry name" value="MAJOR FACILITATOR SUPERFAMILY MFS_1"/>
    <property type="match status" value="1"/>
</dbReference>
<dbReference type="InterPro" id="IPR036259">
    <property type="entry name" value="MFS_trans_sf"/>
</dbReference>
<feature type="transmembrane region" description="Helical" evidence="8">
    <location>
        <begin position="388"/>
        <end position="405"/>
    </location>
</feature>
<feature type="transmembrane region" description="Helical" evidence="8">
    <location>
        <begin position="58"/>
        <end position="83"/>
    </location>
</feature>
<evidence type="ECO:0000313" key="11">
    <source>
        <dbReference type="Proteomes" id="UP000484988"/>
    </source>
</evidence>
<dbReference type="RefSeq" id="WP_173261485.1">
    <property type="nucleotide sequence ID" value="NZ_BLLG01000002.1"/>
</dbReference>